<name>A0A6L8MGV0_9BURK</name>
<organism evidence="2 3">
    <name type="scientific">Duganella lactea</name>
    <dbReference type="NCBI Taxonomy" id="2692173"/>
    <lineage>
        <taxon>Bacteria</taxon>
        <taxon>Pseudomonadati</taxon>
        <taxon>Pseudomonadota</taxon>
        <taxon>Betaproteobacteria</taxon>
        <taxon>Burkholderiales</taxon>
        <taxon>Oxalobacteraceae</taxon>
        <taxon>Telluria group</taxon>
        <taxon>Duganella</taxon>
    </lineage>
</organism>
<dbReference type="RefSeq" id="WP_161018372.1">
    <property type="nucleotide sequence ID" value="NZ_WWCP01000002.1"/>
</dbReference>
<protein>
    <submittedName>
        <fullName evidence="2">Uncharacterized protein</fullName>
    </submittedName>
</protein>
<accession>A0A6L8MGV0</accession>
<dbReference type="Proteomes" id="UP000474565">
    <property type="component" value="Unassembled WGS sequence"/>
</dbReference>
<feature type="transmembrane region" description="Helical" evidence="1">
    <location>
        <begin position="15"/>
        <end position="39"/>
    </location>
</feature>
<keyword evidence="1" id="KW-0812">Transmembrane</keyword>
<keyword evidence="1" id="KW-0472">Membrane</keyword>
<evidence type="ECO:0000313" key="3">
    <source>
        <dbReference type="Proteomes" id="UP000474565"/>
    </source>
</evidence>
<evidence type="ECO:0000313" key="2">
    <source>
        <dbReference type="EMBL" id="MYM81072.1"/>
    </source>
</evidence>
<gene>
    <name evidence="2" type="ORF">GTP44_03740</name>
</gene>
<dbReference type="EMBL" id="WWCP01000002">
    <property type="protein sequence ID" value="MYM81072.1"/>
    <property type="molecule type" value="Genomic_DNA"/>
</dbReference>
<dbReference type="AlphaFoldDB" id="A0A6L8MGV0"/>
<evidence type="ECO:0000256" key="1">
    <source>
        <dbReference type="SAM" id="Phobius"/>
    </source>
</evidence>
<keyword evidence="1" id="KW-1133">Transmembrane helix</keyword>
<reference evidence="2 3" key="1">
    <citation type="submission" date="2019-12" db="EMBL/GenBank/DDBJ databases">
        <title>Novel species isolated from a subtropical stream in China.</title>
        <authorList>
            <person name="Lu H."/>
        </authorList>
    </citation>
    <scope>NUCLEOTIDE SEQUENCE [LARGE SCALE GENOMIC DNA]</scope>
    <source>
        <strain evidence="2 3">FT50W</strain>
    </source>
</reference>
<sequence>MDVTKIAGGALAGQIWRIAALVLLTILLAGGGAGGALWWSAAAARDKALADLRAEQGVTAELRAGVDAQNRAIVMWHEQAKAAEARGATARQAAEVSGRRYEQALAQLAGARPTTCVEAMPYVNKMLESVR</sequence>
<comment type="caution">
    <text evidence="2">The sequence shown here is derived from an EMBL/GenBank/DDBJ whole genome shotgun (WGS) entry which is preliminary data.</text>
</comment>
<proteinExistence type="predicted"/>